<sequence>MSETMETAEAQFSGMLLSNDPRVEGLDPPAPVACEFCGAPRYTQGLMMAGRVFWCPMGPMPCTCPEAVAKAERERAEWARQEQERRQAEEDRKMRERIRKIIGESGMGGRFLRRTFESFQITPQNARAARAAKAYADSFSTKLPTRENPEPGRNGLFFSGCPGIGKTHLAAAIANQLMQQGTAVVCMTMIDLLERIKKTYEKNAGSESDVLTLYKRVPLLIIDDMGKEPATEWGISKIYAIINGRYDGYMPTIVTTNYDDQQLARRLTPPNGDDITAQATIDRLREMCGGVPMDGESWRSR</sequence>
<evidence type="ECO:0000313" key="2">
    <source>
        <dbReference type="EMBL" id="CUQ03475.1"/>
    </source>
</evidence>
<proteinExistence type="predicted"/>
<evidence type="ECO:0000313" key="3">
    <source>
        <dbReference type="Proteomes" id="UP000095765"/>
    </source>
</evidence>
<evidence type="ECO:0000259" key="1">
    <source>
        <dbReference type="SMART" id="SM00382"/>
    </source>
</evidence>
<reference evidence="2 3" key="1">
    <citation type="submission" date="2015-09" db="EMBL/GenBank/DDBJ databases">
        <authorList>
            <consortium name="Pathogen Informatics"/>
        </authorList>
    </citation>
    <scope>NUCLEOTIDE SEQUENCE [LARGE SCALE GENOMIC DNA]</scope>
    <source>
        <strain evidence="2 3">2789STDY5834939</strain>
    </source>
</reference>
<dbReference type="SUPFAM" id="SSF52540">
    <property type="entry name" value="P-loop containing nucleoside triphosphate hydrolases"/>
    <property type="match status" value="1"/>
</dbReference>
<protein>
    <submittedName>
        <fullName evidence="2">DNA replication protein dnaC</fullName>
    </submittedName>
</protein>
<dbReference type="SMART" id="SM00382">
    <property type="entry name" value="AAA"/>
    <property type="match status" value="1"/>
</dbReference>
<dbReference type="PANTHER" id="PTHR30050:SF4">
    <property type="entry name" value="ATP-BINDING PROTEIN RV3427C IN INSERTION SEQUENCE-RELATED"/>
    <property type="match status" value="1"/>
</dbReference>
<gene>
    <name evidence="2" type="primary">dnaC_3</name>
    <name evidence="2" type="ORF">ERS852551_02839</name>
</gene>
<dbReference type="AlphaFoldDB" id="A0A174T6Z4"/>
<dbReference type="Proteomes" id="UP000095765">
    <property type="component" value="Unassembled WGS sequence"/>
</dbReference>
<dbReference type="Gene3D" id="3.40.50.300">
    <property type="entry name" value="P-loop containing nucleotide triphosphate hydrolases"/>
    <property type="match status" value="1"/>
</dbReference>
<dbReference type="EMBL" id="CZBE01000022">
    <property type="protein sequence ID" value="CUQ03475.1"/>
    <property type="molecule type" value="Genomic_DNA"/>
</dbReference>
<dbReference type="GO" id="GO:0006260">
    <property type="term" value="P:DNA replication"/>
    <property type="evidence" value="ECO:0007669"/>
    <property type="project" value="TreeGrafter"/>
</dbReference>
<dbReference type="InterPro" id="IPR003593">
    <property type="entry name" value="AAA+_ATPase"/>
</dbReference>
<dbReference type="InterPro" id="IPR002611">
    <property type="entry name" value="IstB_ATP-bd"/>
</dbReference>
<dbReference type="Pfam" id="PF01695">
    <property type="entry name" value="IstB_IS21"/>
    <property type="match status" value="1"/>
</dbReference>
<dbReference type="RefSeq" id="WP_242648690.1">
    <property type="nucleotide sequence ID" value="NZ_CP102255.1"/>
</dbReference>
<dbReference type="CDD" id="cd00009">
    <property type="entry name" value="AAA"/>
    <property type="match status" value="1"/>
</dbReference>
<dbReference type="PANTHER" id="PTHR30050">
    <property type="entry name" value="CHROMOSOMAL REPLICATION INITIATOR PROTEIN DNAA"/>
    <property type="match status" value="1"/>
</dbReference>
<feature type="domain" description="AAA+ ATPase" evidence="1">
    <location>
        <begin position="152"/>
        <end position="294"/>
    </location>
</feature>
<organism evidence="2 3">
    <name type="scientific">Anaerotruncus colihominis</name>
    <dbReference type="NCBI Taxonomy" id="169435"/>
    <lineage>
        <taxon>Bacteria</taxon>
        <taxon>Bacillati</taxon>
        <taxon>Bacillota</taxon>
        <taxon>Clostridia</taxon>
        <taxon>Eubacteriales</taxon>
        <taxon>Oscillospiraceae</taxon>
        <taxon>Anaerotruncus</taxon>
    </lineage>
</organism>
<dbReference type="InterPro" id="IPR027417">
    <property type="entry name" value="P-loop_NTPase"/>
</dbReference>
<name>A0A174T6Z4_9FIRM</name>
<accession>A0A174T6Z4</accession>
<dbReference type="GO" id="GO:0005524">
    <property type="term" value="F:ATP binding"/>
    <property type="evidence" value="ECO:0007669"/>
    <property type="project" value="InterPro"/>
</dbReference>